<dbReference type="SUPFAM" id="SSF49899">
    <property type="entry name" value="Concanavalin A-like lectins/glucanases"/>
    <property type="match status" value="1"/>
</dbReference>
<protein>
    <recommendedName>
        <fullName evidence="2">Laminin G domain-containing protein</fullName>
    </recommendedName>
</protein>
<evidence type="ECO:0000259" key="2">
    <source>
        <dbReference type="PROSITE" id="PS50025"/>
    </source>
</evidence>
<reference evidence="3" key="1">
    <citation type="submission" date="2018-04" db="EMBL/GenBank/DDBJ databases">
        <title>Transcriptome of Schizaphis graminum biotype I.</title>
        <authorList>
            <person name="Scully E.D."/>
            <person name="Geib S.M."/>
            <person name="Palmer N.A."/>
            <person name="Koch K."/>
            <person name="Bradshaw J."/>
            <person name="Heng-Moss T."/>
            <person name="Sarath G."/>
        </authorList>
    </citation>
    <scope>NUCLEOTIDE SEQUENCE</scope>
</reference>
<dbReference type="PROSITE" id="PS50025">
    <property type="entry name" value="LAM_G_DOMAIN"/>
    <property type="match status" value="1"/>
</dbReference>
<dbReference type="InterPro" id="IPR001791">
    <property type="entry name" value="Laminin_G"/>
</dbReference>
<evidence type="ECO:0000313" key="3">
    <source>
        <dbReference type="EMBL" id="MBY14326.1"/>
    </source>
</evidence>
<dbReference type="AlphaFoldDB" id="A0A2S2NC27"/>
<feature type="domain" description="Laminin G" evidence="2">
    <location>
        <begin position="1"/>
        <end position="103"/>
    </location>
</feature>
<proteinExistence type="predicted"/>
<dbReference type="Gene3D" id="2.60.120.200">
    <property type="match status" value="1"/>
</dbReference>
<accession>A0A2S2NC27</accession>
<comment type="caution">
    <text evidence="1">Lacks conserved residue(s) required for the propagation of feature annotation.</text>
</comment>
<organism evidence="3">
    <name type="scientific">Schizaphis graminum</name>
    <name type="common">Green bug aphid</name>
    <dbReference type="NCBI Taxonomy" id="13262"/>
    <lineage>
        <taxon>Eukaryota</taxon>
        <taxon>Metazoa</taxon>
        <taxon>Ecdysozoa</taxon>
        <taxon>Arthropoda</taxon>
        <taxon>Hexapoda</taxon>
        <taxon>Insecta</taxon>
        <taxon>Pterygota</taxon>
        <taxon>Neoptera</taxon>
        <taxon>Paraneoptera</taxon>
        <taxon>Hemiptera</taxon>
        <taxon>Sternorrhyncha</taxon>
        <taxon>Aphidomorpha</taxon>
        <taxon>Aphidoidea</taxon>
        <taxon>Aphididae</taxon>
        <taxon>Aphidini</taxon>
        <taxon>Schizaphis</taxon>
    </lineage>
</organism>
<name>A0A2S2NC27_SCHGA</name>
<evidence type="ECO:0000256" key="1">
    <source>
        <dbReference type="PROSITE-ProRule" id="PRU00122"/>
    </source>
</evidence>
<gene>
    <name evidence="3" type="ORF">g.19144</name>
</gene>
<sequence length="106" mass="11847">MIYYYYLFLLNSFTAVKLKNVVQLGVDNMFATPDQYGKGGTSSNTPSKSLYLGGNPIYNNRQSNGYLGCIRNVEIVNNNLQDKIVFKKFPTQLVHGNVTLSVCPTI</sequence>
<dbReference type="InterPro" id="IPR013320">
    <property type="entry name" value="ConA-like_dom_sf"/>
</dbReference>
<dbReference type="EMBL" id="GGMR01001707">
    <property type="protein sequence ID" value="MBY14326.1"/>
    <property type="molecule type" value="Transcribed_RNA"/>
</dbReference>